<organism evidence="1 2">
    <name type="scientific">Methylovulum psychrotolerans</name>
    <dbReference type="NCBI Taxonomy" id="1704499"/>
    <lineage>
        <taxon>Bacteria</taxon>
        <taxon>Pseudomonadati</taxon>
        <taxon>Pseudomonadota</taxon>
        <taxon>Gammaproteobacteria</taxon>
        <taxon>Methylococcales</taxon>
        <taxon>Methylococcaceae</taxon>
        <taxon>Methylovulum</taxon>
    </lineage>
</organism>
<dbReference type="Proteomes" id="UP000197019">
    <property type="component" value="Chromosome"/>
</dbReference>
<proteinExistence type="predicted"/>
<gene>
    <name evidence="1" type="ORF">CEK71_17490</name>
</gene>
<accession>A0A1Z4C2F1</accession>
<reference evidence="1 2" key="1">
    <citation type="submission" date="2017-06" db="EMBL/GenBank/DDBJ databases">
        <title>Genome Sequencing of the methanotroph Methylovulum psychrotolerants str. HV10-M2 isolated from a high-altitude environment.</title>
        <authorList>
            <person name="Mateos-Rivera A."/>
        </authorList>
    </citation>
    <scope>NUCLEOTIDE SEQUENCE [LARGE SCALE GENOMIC DNA]</scope>
    <source>
        <strain evidence="1 2">HV10_M2</strain>
    </source>
</reference>
<dbReference type="KEGG" id="mpsy:CEK71_17490"/>
<protein>
    <submittedName>
        <fullName evidence="1">Uncharacterized protein</fullName>
    </submittedName>
</protein>
<evidence type="ECO:0000313" key="2">
    <source>
        <dbReference type="Proteomes" id="UP000197019"/>
    </source>
</evidence>
<dbReference type="EMBL" id="CP022129">
    <property type="protein sequence ID" value="ASF47716.1"/>
    <property type="molecule type" value="Genomic_DNA"/>
</dbReference>
<keyword evidence="2" id="KW-1185">Reference proteome</keyword>
<sequence length="65" mass="7446">MPALPAFAKLKTTFGRLYNKKTSNNINYYYLCKRCLIKAIGQTDDIQEKNVNERHLSEMAAVPLP</sequence>
<name>A0A1Z4C2F1_9GAMM</name>
<evidence type="ECO:0000313" key="1">
    <source>
        <dbReference type="EMBL" id="ASF47716.1"/>
    </source>
</evidence>
<dbReference type="AlphaFoldDB" id="A0A1Z4C2F1"/>